<dbReference type="Gene3D" id="1.20.5.780">
    <property type="entry name" value="Single helix bin"/>
    <property type="match status" value="1"/>
</dbReference>
<accession>A0A560FZB7</accession>
<keyword evidence="4" id="KW-1185">Reference proteome</keyword>
<dbReference type="EMBL" id="VITO01000007">
    <property type="protein sequence ID" value="TWB26901.1"/>
    <property type="molecule type" value="Genomic_DNA"/>
</dbReference>
<gene>
    <name evidence="3" type="ORF">FBZ88_10766</name>
</gene>
<comment type="similarity">
    <text evidence="2">Belongs to the TacA antitoxin family.</text>
</comment>
<comment type="caution">
    <text evidence="3">The sequence shown here is derived from an EMBL/GenBank/DDBJ whole genome shotgun (WGS) entry which is preliminary data.</text>
</comment>
<proteinExistence type="inferred from homology"/>
<dbReference type="GO" id="GO:0006355">
    <property type="term" value="P:regulation of DNA-templated transcription"/>
    <property type="evidence" value="ECO:0007669"/>
    <property type="project" value="InterPro"/>
</dbReference>
<dbReference type="AlphaFoldDB" id="A0A560FZB7"/>
<dbReference type="PANTHER" id="PTHR35401:SF2">
    <property type="entry name" value="ABC-TYPE TRANSPORT SYSTEM"/>
    <property type="match status" value="1"/>
</dbReference>
<reference evidence="3 4" key="1">
    <citation type="submission" date="2019-06" db="EMBL/GenBank/DDBJ databases">
        <title>Genomic Encyclopedia of Type Strains, Phase IV (KMG-V): Genome sequencing to study the core and pangenomes of soil and plant-associated prokaryotes.</title>
        <authorList>
            <person name="Whitman W."/>
        </authorList>
    </citation>
    <scope>NUCLEOTIDE SEQUENCE [LARGE SCALE GENOMIC DNA]</scope>
    <source>
        <strain evidence="3 4">BR 11865</strain>
    </source>
</reference>
<organism evidence="3 4">
    <name type="scientific">Nitrospirillum amazonense</name>
    <dbReference type="NCBI Taxonomy" id="28077"/>
    <lineage>
        <taxon>Bacteria</taxon>
        <taxon>Pseudomonadati</taxon>
        <taxon>Pseudomonadota</taxon>
        <taxon>Alphaproteobacteria</taxon>
        <taxon>Rhodospirillales</taxon>
        <taxon>Azospirillaceae</taxon>
        <taxon>Nitrospirillum</taxon>
    </lineage>
</organism>
<dbReference type="Pfam" id="PF08681">
    <property type="entry name" value="TacA1"/>
    <property type="match status" value="1"/>
</dbReference>
<evidence type="ECO:0000313" key="4">
    <source>
        <dbReference type="Proteomes" id="UP000316545"/>
    </source>
</evidence>
<dbReference type="RefSeq" id="WP_145617103.1">
    <property type="nucleotide sequence ID" value="NZ_JARPAF010000002.1"/>
</dbReference>
<evidence type="ECO:0000256" key="2">
    <source>
        <dbReference type="ARBA" id="ARBA00049988"/>
    </source>
</evidence>
<keyword evidence="1" id="KW-1277">Toxin-antitoxin system</keyword>
<name>A0A560FZB7_9PROT</name>
<dbReference type="Proteomes" id="UP000316545">
    <property type="component" value="Unassembled WGS sequence"/>
</dbReference>
<evidence type="ECO:0000313" key="3">
    <source>
        <dbReference type="EMBL" id="TWB26901.1"/>
    </source>
</evidence>
<sequence>MPRASVDDNGRFSMDIPPLEKARLVRAAALEHTTLKDFLLRNSLRAADLVIERAERIALSERDTRKVLDLLDNPREPNPHMVAILKDRQAK</sequence>
<dbReference type="InterPro" id="IPR014795">
    <property type="entry name" value="TacA_1-like"/>
</dbReference>
<dbReference type="InterPro" id="IPR010985">
    <property type="entry name" value="Ribbon_hlx_hlx"/>
</dbReference>
<dbReference type="SUPFAM" id="SSF47598">
    <property type="entry name" value="Ribbon-helix-helix"/>
    <property type="match status" value="1"/>
</dbReference>
<protein>
    <submittedName>
        <fullName evidence="3">Uncharacterized protein (DUF1778 family)</fullName>
    </submittedName>
</protein>
<evidence type="ECO:0000256" key="1">
    <source>
        <dbReference type="ARBA" id="ARBA00022649"/>
    </source>
</evidence>
<dbReference type="PANTHER" id="PTHR35401">
    <property type="entry name" value="COPG FAMILY HELIX-TURN-HELIX PROTEIN-RELATED-RELATED"/>
    <property type="match status" value="1"/>
</dbReference>